<keyword evidence="3" id="KW-1185">Reference proteome</keyword>
<protein>
    <submittedName>
        <fullName evidence="2">NAD(P)-binding protein</fullName>
    </submittedName>
</protein>
<dbReference type="InterPro" id="IPR036188">
    <property type="entry name" value="FAD/NAD-bd_sf"/>
</dbReference>
<dbReference type="GO" id="GO:0071949">
    <property type="term" value="F:FAD binding"/>
    <property type="evidence" value="ECO:0007669"/>
    <property type="project" value="InterPro"/>
</dbReference>
<dbReference type="AlphaFoldDB" id="A0A6L7GIH4"/>
<gene>
    <name evidence="2" type="ORF">GRI44_06970</name>
</gene>
<dbReference type="PRINTS" id="PR00420">
    <property type="entry name" value="RNGMNOXGNASE"/>
</dbReference>
<dbReference type="InterPro" id="IPR002938">
    <property type="entry name" value="FAD-bd"/>
</dbReference>
<dbReference type="Pfam" id="PF01494">
    <property type="entry name" value="FAD_binding_3"/>
    <property type="match status" value="1"/>
</dbReference>
<evidence type="ECO:0000313" key="3">
    <source>
        <dbReference type="Proteomes" id="UP000473531"/>
    </source>
</evidence>
<accession>A0A6L7GIH4</accession>
<comment type="caution">
    <text evidence="2">The sequence shown here is derived from an EMBL/GenBank/DDBJ whole genome shotgun (WGS) entry which is preliminary data.</text>
</comment>
<organism evidence="2 3">
    <name type="scientific">Allopontixanthobacter confluentis</name>
    <dbReference type="NCBI Taxonomy" id="1849021"/>
    <lineage>
        <taxon>Bacteria</taxon>
        <taxon>Pseudomonadati</taxon>
        <taxon>Pseudomonadota</taxon>
        <taxon>Alphaproteobacteria</taxon>
        <taxon>Sphingomonadales</taxon>
        <taxon>Erythrobacteraceae</taxon>
        <taxon>Allopontixanthobacter</taxon>
    </lineage>
</organism>
<dbReference type="RefSeq" id="WP_160600644.1">
    <property type="nucleotide sequence ID" value="NZ_WTYU01000001.1"/>
</dbReference>
<dbReference type="OrthoDB" id="5652862at2"/>
<evidence type="ECO:0000313" key="2">
    <source>
        <dbReference type="EMBL" id="MXP14491.1"/>
    </source>
</evidence>
<name>A0A6L7GIH4_9SPHN</name>
<dbReference type="PANTHER" id="PTHR42685">
    <property type="entry name" value="GERANYLGERANYL DIPHOSPHATE REDUCTASE"/>
    <property type="match status" value="1"/>
</dbReference>
<dbReference type="InterPro" id="IPR050407">
    <property type="entry name" value="Geranylgeranyl_reductase"/>
</dbReference>
<reference evidence="2 3" key="1">
    <citation type="submission" date="2019-12" db="EMBL/GenBank/DDBJ databases">
        <title>Genomic-based taxomic classification of the family Erythrobacteraceae.</title>
        <authorList>
            <person name="Xu L."/>
        </authorList>
    </citation>
    <scope>NUCLEOTIDE SEQUENCE [LARGE SCALE GENOMIC DNA]</scope>
    <source>
        <strain evidence="2 3">KCTC 52259</strain>
    </source>
</reference>
<sequence>MSTGAALAADSPLIIGAGPAGCMAAITLARAGAKPTLIDRDAVVGDALCGGFLSWRSAEQLRAIGIDLAELGAHRVERLALYAGDVTAEAALPATGFGLSRHALDTAMRRHAVSSGAKLEIDRIRTLSPQAALGERQEFHARSIFLAAGKHDVRGQARPRQADDPALGLRIRIPPQARLTRLLAGKIELHLFPGGYAGIVCQEDGSANVCLALRKSMLLAAGGNPRVLLDQLAAAHRHFGERLAFAAPDLGVDSIGAVPYGYVAKDTQAGLFRLGDQAAVIPSLAGEGMSIALTSGAMAARHWLDGGAGAATGYQRAMAQAARRPVAVAKLIWEAAESRTLAAPLVRMARLAPWLTNIAMRASRIAG</sequence>
<dbReference type="PANTHER" id="PTHR42685:SF22">
    <property type="entry name" value="CONDITIONED MEDIUM FACTOR RECEPTOR 1"/>
    <property type="match status" value="1"/>
</dbReference>
<dbReference type="EMBL" id="WTYU01000001">
    <property type="protein sequence ID" value="MXP14491.1"/>
    <property type="molecule type" value="Genomic_DNA"/>
</dbReference>
<dbReference type="Proteomes" id="UP000473531">
    <property type="component" value="Unassembled WGS sequence"/>
</dbReference>
<evidence type="ECO:0000259" key="1">
    <source>
        <dbReference type="Pfam" id="PF01494"/>
    </source>
</evidence>
<dbReference type="SUPFAM" id="SSF51905">
    <property type="entry name" value="FAD/NAD(P)-binding domain"/>
    <property type="match status" value="1"/>
</dbReference>
<feature type="domain" description="FAD-binding" evidence="1">
    <location>
        <begin position="13"/>
        <end position="120"/>
    </location>
</feature>
<proteinExistence type="predicted"/>
<dbReference type="Gene3D" id="3.50.50.60">
    <property type="entry name" value="FAD/NAD(P)-binding domain"/>
    <property type="match status" value="1"/>
</dbReference>